<organism evidence="2 3">
    <name type="scientific">Giardia duodenalis assemblage B</name>
    <dbReference type="NCBI Taxonomy" id="1394984"/>
    <lineage>
        <taxon>Eukaryota</taxon>
        <taxon>Metamonada</taxon>
        <taxon>Diplomonadida</taxon>
        <taxon>Hexamitidae</taxon>
        <taxon>Giardiinae</taxon>
        <taxon>Giardia</taxon>
    </lineage>
</organism>
<protein>
    <submittedName>
        <fullName evidence="2">Uncharacterized protein</fullName>
    </submittedName>
</protein>
<feature type="compositionally biased region" description="Polar residues" evidence="1">
    <location>
        <begin position="87"/>
        <end position="97"/>
    </location>
</feature>
<dbReference type="EMBL" id="JXTI01000193">
    <property type="protein sequence ID" value="KWX11394.1"/>
    <property type="molecule type" value="Genomic_DNA"/>
</dbReference>
<feature type="region of interest" description="Disordered" evidence="1">
    <location>
        <begin position="87"/>
        <end position="108"/>
    </location>
</feature>
<comment type="caution">
    <text evidence="2">The sequence shown here is derived from an EMBL/GenBank/DDBJ whole genome shotgun (WGS) entry which is preliminary data.</text>
</comment>
<evidence type="ECO:0000313" key="3">
    <source>
        <dbReference type="Proteomes" id="UP000070089"/>
    </source>
</evidence>
<sequence>MYKLVIRMLMRARPATQVNISGSMAHVSTHQIVPEPLPKVDSIPRNGSVSCWARETGVYPTARRAHRIYVRSSVSLVIMTRSSAPQSSASQTLSAHETPQHGESSRGGYRVHCRTIPCSRGLRDPQWVYAARVNCPGLLGVIGRTHRHCFDRSAWVILSTACSRGSCRS</sequence>
<dbReference type="AlphaFoldDB" id="A0A132NMY7"/>
<dbReference type="VEuPathDB" id="GiardiaDB:QR46_4634"/>
<reference evidence="2 3" key="1">
    <citation type="journal article" date="2015" name="Mol. Biochem. Parasitol.">
        <title>Identification of polymorphic genes for use in assemblage B genotyping assays through comparative genomics of multiple assemblage B Giardia duodenalis isolates.</title>
        <authorList>
            <person name="Wielinga C."/>
            <person name="Thompson R.C."/>
            <person name="Monis P."/>
            <person name="Ryan U."/>
        </authorList>
    </citation>
    <scope>NUCLEOTIDE SEQUENCE [LARGE SCALE GENOMIC DNA]</scope>
    <source>
        <strain evidence="2 3">BAH15c1</strain>
    </source>
</reference>
<name>A0A132NMY7_GIAIN</name>
<gene>
    <name evidence="2" type="ORF">QR46_4634</name>
</gene>
<evidence type="ECO:0000256" key="1">
    <source>
        <dbReference type="SAM" id="MobiDB-lite"/>
    </source>
</evidence>
<evidence type="ECO:0000313" key="2">
    <source>
        <dbReference type="EMBL" id="KWX11394.1"/>
    </source>
</evidence>
<accession>A0A132NMY7</accession>
<dbReference type="Proteomes" id="UP000070089">
    <property type="component" value="Unassembled WGS sequence"/>
</dbReference>
<proteinExistence type="predicted"/>